<proteinExistence type="predicted"/>
<dbReference type="KEGG" id="pbap:Pla133_00450"/>
<dbReference type="PANTHER" id="PTHR30401:SF0">
    <property type="entry name" value="TRNA 2-SELENOURIDINE SYNTHASE"/>
    <property type="match status" value="1"/>
</dbReference>
<dbReference type="GO" id="GO:0002098">
    <property type="term" value="P:tRNA wobble uridine modification"/>
    <property type="evidence" value="ECO:0007669"/>
    <property type="project" value="InterPro"/>
</dbReference>
<evidence type="ECO:0000313" key="4">
    <source>
        <dbReference type="Proteomes" id="UP000316921"/>
    </source>
</evidence>
<dbReference type="InterPro" id="IPR001763">
    <property type="entry name" value="Rhodanese-like_dom"/>
</dbReference>
<dbReference type="InterPro" id="IPR017582">
    <property type="entry name" value="SelU"/>
</dbReference>
<feature type="domain" description="Rhodanese" evidence="2">
    <location>
        <begin position="19"/>
        <end position="177"/>
    </location>
</feature>
<name>A0A518BDK7_9BACT</name>
<dbReference type="EC" id="2.9.1.-" evidence="3"/>
<dbReference type="InterPro" id="IPR058840">
    <property type="entry name" value="AAA_SelU"/>
</dbReference>
<organism evidence="3 4">
    <name type="scientific">Engelhardtia mirabilis</name>
    <dbReference type="NCBI Taxonomy" id="2528011"/>
    <lineage>
        <taxon>Bacteria</taxon>
        <taxon>Pseudomonadati</taxon>
        <taxon>Planctomycetota</taxon>
        <taxon>Planctomycetia</taxon>
        <taxon>Planctomycetia incertae sedis</taxon>
        <taxon>Engelhardtia</taxon>
    </lineage>
</organism>
<reference evidence="3 4" key="1">
    <citation type="submission" date="2019-02" db="EMBL/GenBank/DDBJ databases">
        <title>Deep-cultivation of Planctomycetes and their phenomic and genomic characterization uncovers novel biology.</title>
        <authorList>
            <person name="Wiegand S."/>
            <person name="Jogler M."/>
            <person name="Boedeker C."/>
            <person name="Pinto D."/>
            <person name="Vollmers J."/>
            <person name="Rivas-Marin E."/>
            <person name="Kohn T."/>
            <person name="Peeters S.H."/>
            <person name="Heuer A."/>
            <person name="Rast P."/>
            <person name="Oberbeckmann S."/>
            <person name="Bunk B."/>
            <person name="Jeske O."/>
            <person name="Meyerdierks A."/>
            <person name="Storesund J.E."/>
            <person name="Kallscheuer N."/>
            <person name="Luecker S."/>
            <person name="Lage O.M."/>
            <person name="Pohl T."/>
            <person name="Merkel B.J."/>
            <person name="Hornburger P."/>
            <person name="Mueller R.-W."/>
            <person name="Bruemmer F."/>
            <person name="Labrenz M."/>
            <person name="Spormann A.M."/>
            <person name="Op den Camp H."/>
            <person name="Overmann J."/>
            <person name="Amann R."/>
            <person name="Jetten M.S.M."/>
            <person name="Mascher T."/>
            <person name="Medema M.H."/>
            <person name="Devos D.P."/>
            <person name="Kaster A.-K."/>
            <person name="Ovreas L."/>
            <person name="Rohde M."/>
            <person name="Galperin M.Y."/>
            <person name="Jogler C."/>
        </authorList>
    </citation>
    <scope>NUCLEOTIDE SEQUENCE [LARGE SCALE GENOMIC DNA]</scope>
    <source>
        <strain evidence="3 4">Pla133</strain>
    </source>
</reference>
<protein>
    <submittedName>
        <fullName evidence="3">tRNA 2-selenouridine synthase</fullName>
        <ecNumber evidence="3">2.9.1.-</ecNumber>
    </submittedName>
</protein>
<accession>A0A518BDK7</accession>
<keyword evidence="4" id="KW-1185">Reference proteome</keyword>
<dbReference type="PROSITE" id="PS50206">
    <property type="entry name" value="RHODANESE_3"/>
    <property type="match status" value="1"/>
</dbReference>
<dbReference type="Gene3D" id="3.40.250.10">
    <property type="entry name" value="Rhodanese-like domain"/>
    <property type="match status" value="1"/>
</dbReference>
<keyword evidence="1" id="KW-0711">Selenium</keyword>
<dbReference type="EMBL" id="CP036287">
    <property type="protein sequence ID" value="QDU64983.1"/>
    <property type="molecule type" value="Genomic_DNA"/>
</dbReference>
<sequence>MTVVQKIHLPSATAEQLLESADLTVVDLRSPSEFAEDHVVGAINAPLFDDAERAIVGTLYRQRGSETAFEAGLQITRAKIAALVGHIAASAGRPLVPEDLDEHVRTLGEGGMGDMRARLVPELARELPDGALVVACWRGNLRSQSVAALLRRVGLSDVYFLSGGYKAWRRYIRTRLDTWSPPPSFTLRGLTGVGKSLVLRELERLRPGWTLDLELLAGHRSSILGMVGLEPVVQKVFERRVVERIHRGFPGRLVVEGESRKVGNVILPDRVWQAVRGGIAIELVADVPRRIDVLTEDYLGEVDNREQLLAQLPFIEKRLGPIKYDGVLTGLLEAGREDELVELLLEKYYDPLYRHSEKGIRYAATIRSDEPEVAAAEIAAWVETQG</sequence>
<dbReference type="NCBIfam" id="NF008750">
    <property type="entry name" value="PRK11784.1-2"/>
    <property type="match status" value="1"/>
</dbReference>
<dbReference type="Pfam" id="PF26341">
    <property type="entry name" value="AAA_SelU"/>
    <property type="match status" value="1"/>
</dbReference>
<keyword evidence="3" id="KW-0808">Transferase</keyword>
<dbReference type="GO" id="GO:0043828">
    <property type="term" value="F:tRNA 2-selenouridine synthase activity"/>
    <property type="evidence" value="ECO:0007669"/>
    <property type="project" value="InterPro"/>
</dbReference>
<dbReference type="AlphaFoldDB" id="A0A518BDK7"/>
<dbReference type="Pfam" id="PF00581">
    <property type="entry name" value="Rhodanese"/>
    <property type="match status" value="1"/>
</dbReference>
<evidence type="ECO:0000313" key="3">
    <source>
        <dbReference type="EMBL" id="QDU64983.1"/>
    </source>
</evidence>
<dbReference type="SMART" id="SM00450">
    <property type="entry name" value="RHOD"/>
    <property type="match status" value="1"/>
</dbReference>
<gene>
    <name evidence="3" type="primary">selU</name>
    <name evidence="3" type="ORF">Pla133_00450</name>
</gene>
<evidence type="ECO:0000259" key="2">
    <source>
        <dbReference type="PROSITE" id="PS50206"/>
    </source>
</evidence>
<evidence type="ECO:0000256" key="1">
    <source>
        <dbReference type="ARBA" id="ARBA00023266"/>
    </source>
</evidence>
<dbReference type="InterPro" id="IPR036873">
    <property type="entry name" value="Rhodanese-like_dom_sf"/>
</dbReference>
<dbReference type="Proteomes" id="UP000316921">
    <property type="component" value="Chromosome"/>
</dbReference>
<dbReference type="SUPFAM" id="SSF52821">
    <property type="entry name" value="Rhodanese/Cell cycle control phosphatase"/>
    <property type="match status" value="1"/>
</dbReference>
<dbReference type="PANTHER" id="PTHR30401">
    <property type="entry name" value="TRNA 2-SELENOURIDINE SYNTHASE"/>
    <property type="match status" value="1"/>
</dbReference>